<feature type="region of interest" description="Disordered" evidence="1">
    <location>
        <begin position="18"/>
        <end position="48"/>
    </location>
</feature>
<dbReference type="AlphaFoldDB" id="A0AAV4PXS7"/>
<organism evidence="2 3">
    <name type="scientific">Caerostris extrusa</name>
    <name type="common">Bark spider</name>
    <name type="synonym">Caerostris bankana</name>
    <dbReference type="NCBI Taxonomy" id="172846"/>
    <lineage>
        <taxon>Eukaryota</taxon>
        <taxon>Metazoa</taxon>
        <taxon>Ecdysozoa</taxon>
        <taxon>Arthropoda</taxon>
        <taxon>Chelicerata</taxon>
        <taxon>Arachnida</taxon>
        <taxon>Araneae</taxon>
        <taxon>Araneomorphae</taxon>
        <taxon>Entelegynae</taxon>
        <taxon>Araneoidea</taxon>
        <taxon>Araneidae</taxon>
        <taxon>Caerostris</taxon>
    </lineage>
</organism>
<accession>A0AAV4PXS7</accession>
<comment type="caution">
    <text evidence="2">The sequence shown here is derived from an EMBL/GenBank/DDBJ whole genome shotgun (WGS) entry which is preliminary data.</text>
</comment>
<evidence type="ECO:0000313" key="3">
    <source>
        <dbReference type="Proteomes" id="UP001054945"/>
    </source>
</evidence>
<reference evidence="2 3" key="1">
    <citation type="submission" date="2021-06" db="EMBL/GenBank/DDBJ databases">
        <title>Caerostris extrusa draft genome.</title>
        <authorList>
            <person name="Kono N."/>
            <person name="Arakawa K."/>
        </authorList>
    </citation>
    <scope>NUCLEOTIDE SEQUENCE [LARGE SCALE GENOMIC DNA]</scope>
</reference>
<evidence type="ECO:0000256" key="1">
    <source>
        <dbReference type="SAM" id="MobiDB-lite"/>
    </source>
</evidence>
<name>A0AAV4PXS7_CAEEX</name>
<proteinExistence type="predicted"/>
<evidence type="ECO:0000313" key="2">
    <source>
        <dbReference type="EMBL" id="GIY01882.1"/>
    </source>
</evidence>
<dbReference type="EMBL" id="BPLR01005378">
    <property type="protein sequence ID" value="GIY01882.1"/>
    <property type="molecule type" value="Genomic_DNA"/>
</dbReference>
<sequence>MHTETCRPVRDSVTTTVRNKELPPTPPPFCPRRKNIVHERKPGGEGGACPLQRRLRVFLASGQRSPQGHGGGWSESFGVKGPCVLLEDLIGFSQRGA</sequence>
<keyword evidence="3" id="KW-1185">Reference proteome</keyword>
<gene>
    <name evidence="2" type="ORF">CEXT_378351</name>
</gene>
<dbReference type="Proteomes" id="UP001054945">
    <property type="component" value="Unassembled WGS sequence"/>
</dbReference>
<protein>
    <submittedName>
        <fullName evidence="2">Uncharacterized protein</fullName>
    </submittedName>
</protein>